<accession>A0A2G9P5S3</accession>
<reference evidence="2" key="1">
    <citation type="journal article" date="2017" name="Nat. Commun.">
        <title>The North American bullfrog draft genome provides insight into hormonal regulation of long noncoding RNA.</title>
        <authorList>
            <person name="Hammond S.A."/>
            <person name="Warren R.L."/>
            <person name="Vandervalk B.P."/>
            <person name="Kucuk E."/>
            <person name="Khan H."/>
            <person name="Gibb E.A."/>
            <person name="Pandoh P."/>
            <person name="Kirk H."/>
            <person name="Zhao Y."/>
            <person name="Jones M."/>
            <person name="Mungall A.J."/>
            <person name="Coope R."/>
            <person name="Pleasance S."/>
            <person name="Moore R.A."/>
            <person name="Holt R.A."/>
            <person name="Round J.M."/>
            <person name="Ohora S."/>
            <person name="Walle B.V."/>
            <person name="Veldhoen N."/>
            <person name="Helbing C.C."/>
            <person name="Birol I."/>
        </authorList>
    </citation>
    <scope>NUCLEOTIDE SEQUENCE [LARGE SCALE GENOMIC DNA]</scope>
</reference>
<proteinExistence type="predicted"/>
<dbReference type="EMBL" id="KV922806">
    <property type="protein sequence ID" value="PIN98302.1"/>
    <property type="molecule type" value="Genomic_DNA"/>
</dbReference>
<dbReference type="AlphaFoldDB" id="A0A2G9P5S3"/>
<evidence type="ECO:0000313" key="1">
    <source>
        <dbReference type="EMBL" id="PIN98302.1"/>
    </source>
</evidence>
<sequence length="84" mass="10305">MFFLVYSPPLLVRRSGEEHMWRQSRCVLITAMRRRRRKAQSQKRRRRQFKASNMSFVEIVEMVDILKRADYDRKYGPYPNPNVR</sequence>
<dbReference type="Proteomes" id="UP000228934">
    <property type="component" value="Unassembled WGS sequence"/>
</dbReference>
<keyword evidence="2" id="KW-1185">Reference proteome</keyword>
<protein>
    <submittedName>
        <fullName evidence="1">Uncharacterized protein</fullName>
    </submittedName>
</protein>
<gene>
    <name evidence="1" type="ORF">AB205_0109200</name>
</gene>
<organism evidence="1 2">
    <name type="scientific">Aquarana catesbeiana</name>
    <name type="common">American bullfrog</name>
    <name type="synonym">Rana catesbeiana</name>
    <dbReference type="NCBI Taxonomy" id="8400"/>
    <lineage>
        <taxon>Eukaryota</taxon>
        <taxon>Metazoa</taxon>
        <taxon>Chordata</taxon>
        <taxon>Craniata</taxon>
        <taxon>Vertebrata</taxon>
        <taxon>Euteleostomi</taxon>
        <taxon>Amphibia</taxon>
        <taxon>Batrachia</taxon>
        <taxon>Anura</taxon>
        <taxon>Neobatrachia</taxon>
        <taxon>Ranoidea</taxon>
        <taxon>Ranidae</taxon>
        <taxon>Aquarana</taxon>
    </lineage>
</organism>
<name>A0A2G9P5S3_AQUCT</name>
<evidence type="ECO:0000313" key="2">
    <source>
        <dbReference type="Proteomes" id="UP000228934"/>
    </source>
</evidence>